<organism evidence="3 4">
    <name type="scientific">Synechocystis salina LEGE 00031</name>
    <dbReference type="NCBI Taxonomy" id="1828736"/>
    <lineage>
        <taxon>Bacteria</taxon>
        <taxon>Bacillati</taxon>
        <taxon>Cyanobacteriota</taxon>
        <taxon>Cyanophyceae</taxon>
        <taxon>Synechococcales</taxon>
        <taxon>Merismopediaceae</taxon>
        <taxon>Synechocystis</taxon>
    </lineage>
</organism>
<dbReference type="Pfam" id="PF22727">
    <property type="entry name" value="NCH2"/>
    <property type="match status" value="1"/>
</dbReference>
<dbReference type="InterPro" id="IPR027417">
    <property type="entry name" value="P-loop_NTPase"/>
</dbReference>
<proteinExistence type="predicted"/>
<evidence type="ECO:0000313" key="3">
    <source>
        <dbReference type="EMBL" id="MBE9254334.1"/>
    </source>
</evidence>
<keyword evidence="4" id="KW-1185">Reference proteome</keyword>
<dbReference type="Pfam" id="PF05729">
    <property type="entry name" value="NACHT"/>
    <property type="match status" value="1"/>
</dbReference>
<dbReference type="EMBL" id="JADEVV010000028">
    <property type="protein sequence ID" value="MBE9254334.1"/>
    <property type="molecule type" value="Genomic_DNA"/>
</dbReference>
<dbReference type="PANTHER" id="PTHR46844">
    <property type="entry name" value="SLR5058 PROTEIN"/>
    <property type="match status" value="1"/>
</dbReference>
<accession>A0ABR9VSM3</accession>
<feature type="region of interest" description="Disordered" evidence="1">
    <location>
        <begin position="1"/>
        <end position="20"/>
    </location>
</feature>
<dbReference type="InterPro" id="IPR007111">
    <property type="entry name" value="NACHT_NTPase"/>
</dbReference>
<evidence type="ECO:0000259" key="2">
    <source>
        <dbReference type="PROSITE" id="PS50837"/>
    </source>
</evidence>
<dbReference type="Proteomes" id="UP000658720">
    <property type="component" value="Unassembled WGS sequence"/>
</dbReference>
<name>A0ABR9VSM3_9SYNC</name>
<sequence length="788" mass="89863">MSKRSLKSSSSGQARAKQAMTRRGWTQAYLATEAGLSTRNSVWKFLSGRPVERYIFMELCFQLGLDWEEIADLPQGDDDPDIGNDGVVTEEGDRPVMEATESQPPPSLEETYLAVKAKLRHQFCKQYSRVQSSFNLTQQFALDDIYTDLSLLPHLSHQQWLEVDDLQGSLLQGVTQPQPIGLSIQEAIDHHGHLVILGRPGSGKTTLLKYLALQCYNSQIQPDHIPVFIPLRDIERYQQHEPDWSVADYLQTLLAIEEITPELQTELLQQGKFWLLLDALDEIPRKTSEKFLQKIQEFVQSFPNNNILITSRIAAQNYFFTGFTYLEVANANEQQIRSYIDNWFNQSGVPEDNGKISKSDQLLAHLRRPENRFVLELAKTPLLLELICCAFQERTQLPSKPAKLYKEGLNVLLNRGSRSQAFQTDYGYNELTLLQKLKLLSEIAARMFAQGYFYFEKDQVLLIIQQYLASIASAPISGDLLWLKSENVLRAIQVQHGLLVEQAKAVYCFSHVIFQEYLTAQQWVFRKKLAIADSVVNDPEIIAQRLTDPHWQEVIALAISLVPLADDFLLQLKFEIDRLVASDDGLIAVIKYLDTKSKLLQTNHKPVAIRAFYLGILYDFGLNLATRLDRSLSENPHEEISLDLQLIRILSLAQSLAQNPTFEQYLNLGFALDIERKFSLTPALTKALQICKEQLPSPMEEKSSLLQWWRMQGPDWYRGMKTIVCQHHQLGCVAELSPSQSNLLRQYYHGLVFFHKCLHSGCYVSPTVQAELENNLLTYAPSISGNLP</sequence>
<dbReference type="SUPFAM" id="SSF52540">
    <property type="entry name" value="P-loop containing nucleoside triphosphate hydrolases"/>
    <property type="match status" value="1"/>
</dbReference>
<dbReference type="InterPro" id="IPR054501">
    <property type="entry name" value="NCH2"/>
</dbReference>
<dbReference type="RefSeq" id="WP_194019957.1">
    <property type="nucleotide sequence ID" value="NZ_JADEVV010000028.1"/>
</dbReference>
<dbReference type="PROSITE" id="PS50837">
    <property type="entry name" value="NACHT"/>
    <property type="match status" value="1"/>
</dbReference>
<protein>
    <submittedName>
        <fullName evidence="3">NACHT domain-containing NTPase</fullName>
    </submittedName>
</protein>
<dbReference type="Gene3D" id="3.40.50.300">
    <property type="entry name" value="P-loop containing nucleotide triphosphate hydrolases"/>
    <property type="match status" value="1"/>
</dbReference>
<reference evidence="3 4" key="1">
    <citation type="submission" date="2020-10" db="EMBL/GenBank/DDBJ databases">
        <authorList>
            <person name="Castelo-Branco R."/>
            <person name="Eusebio N."/>
            <person name="Adriana R."/>
            <person name="Vieira A."/>
            <person name="Brugerolle De Fraissinette N."/>
            <person name="Rezende De Castro R."/>
            <person name="Schneider M.P."/>
            <person name="Vasconcelos V."/>
            <person name="Leao P.N."/>
        </authorList>
    </citation>
    <scope>NUCLEOTIDE SEQUENCE [LARGE SCALE GENOMIC DNA]</scope>
    <source>
        <strain evidence="3 4">LEGE 00031</strain>
    </source>
</reference>
<gene>
    <name evidence="3" type="ORF">IQ217_10860</name>
</gene>
<feature type="domain" description="NACHT" evidence="2">
    <location>
        <begin position="192"/>
        <end position="312"/>
    </location>
</feature>
<dbReference type="PANTHER" id="PTHR46844:SF1">
    <property type="entry name" value="SLR5058 PROTEIN"/>
    <property type="match status" value="1"/>
</dbReference>
<feature type="region of interest" description="Disordered" evidence="1">
    <location>
        <begin position="75"/>
        <end position="106"/>
    </location>
</feature>
<evidence type="ECO:0000313" key="4">
    <source>
        <dbReference type="Proteomes" id="UP000658720"/>
    </source>
</evidence>
<comment type="caution">
    <text evidence="3">The sequence shown here is derived from an EMBL/GenBank/DDBJ whole genome shotgun (WGS) entry which is preliminary data.</text>
</comment>
<evidence type="ECO:0000256" key="1">
    <source>
        <dbReference type="SAM" id="MobiDB-lite"/>
    </source>
</evidence>